<dbReference type="GO" id="GO:0006826">
    <property type="term" value="P:iron ion transport"/>
    <property type="evidence" value="ECO:0007669"/>
    <property type="project" value="UniProtKB-KW"/>
</dbReference>
<keyword evidence="10" id="KW-0998">Cell outer membrane</keyword>
<dbReference type="AlphaFoldDB" id="A0A5A7MTU9"/>
<dbReference type="Pfam" id="PF07715">
    <property type="entry name" value="Plug"/>
    <property type="match status" value="1"/>
</dbReference>
<organism evidence="13 14">
    <name type="scientific">Iodidimonas gelatinilytica</name>
    <dbReference type="NCBI Taxonomy" id="1236966"/>
    <lineage>
        <taxon>Bacteria</taxon>
        <taxon>Pseudomonadati</taxon>
        <taxon>Pseudomonadota</taxon>
        <taxon>Alphaproteobacteria</taxon>
        <taxon>Iodidimonadales</taxon>
        <taxon>Iodidimonadaceae</taxon>
        <taxon>Iodidimonas</taxon>
    </lineage>
</organism>
<name>A0A5A7MTU9_9PROT</name>
<accession>A0A5A7MTU9</accession>
<evidence type="ECO:0000256" key="8">
    <source>
        <dbReference type="ARBA" id="ARBA00023077"/>
    </source>
</evidence>
<feature type="region of interest" description="Disordered" evidence="11">
    <location>
        <begin position="7"/>
        <end position="27"/>
    </location>
</feature>
<keyword evidence="6" id="KW-0408">Iron</keyword>
<evidence type="ECO:0000256" key="4">
    <source>
        <dbReference type="ARBA" id="ARBA00022496"/>
    </source>
</evidence>
<evidence type="ECO:0000313" key="14">
    <source>
        <dbReference type="Proteomes" id="UP000322084"/>
    </source>
</evidence>
<protein>
    <recommendedName>
        <fullName evidence="12">TonB-dependent receptor plug domain-containing protein</fullName>
    </recommendedName>
</protein>
<sequence>MAVVLTTAPAPGTLAQTDPAQNPSGGRDTIEEITVTGQKRGPQRVRDVPAAIQAIGGNTIDDMLATEFSDLAGMIPSLQFQDLGPGDKEYIIRGVNSSGTATVGVYYDEAVITARNKQDGGGRQADIELHDLARIEVLKGPQGTLYGASSMSGTIRFIPNEADPSAVDFNVEGEISTTDKGGTNYRTNGMLNLPIIKDKLAVRAVGWISDEAGYIDNVRLGLKDINSNNVEGGRVSVRWLPTDRLQLSASALIQERDVGGSSRFSTSYQPAYLENLQAFGFDAPALGDLTNQDFTVNDWDESIELYSVKANMMRALAAFSPLPIISNAMSPSASIQRLSCCFSAPPQRLLQGSRKSANYGAMNCASPPALTVPSISSSADFYPAKTRISMWKWWPPMNWDFPLGRSTSPRISSLMARPMPPFSGAPNPMNWIKKPCLAK</sequence>
<dbReference type="SUPFAM" id="SSF56935">
    <property type="entry name" value="Porins"/>
    <property type="match status" value="1"/>
</dbReference>
<dbReference type="EMBL" id="BKCL01000005">
    <property type="protein sequence ID" value="GEQ98309.1"/>
    <property type="molecule type" value="Genomic_DNA"/>
</dbReference>
<dbReference type="Gene3D" id="2.40.170.20">
    <property type="entry name" value="TonB-dependent receptor, beta-barrel domain"/>
    <property type="match status" value="1"/>
</dbReference>
<comment type="caution">
    <text evidence="13">The sequence shown here is derived from an EMBL/GenBank/DDBJ whole genome shotgun (WGS) entry which is preliminary data.</text>
</comment>
<evidence type="ECO:0000256" key="10">
    <source>
        <dbReference type="ARBA" id="ARBA00023237"/>
    </source>
</evidence>
<evidence type="ECO:0000256" key="7">
    <source>
        <dbReference type="ARBA" id="ARBA00023065"/>
    </source>
</evidence>
<evidence type="ECO:0000256" key="9">
    <source>
        <dbReference type="ARBA" id="ARBA00023136"/>
    </source>
</evidence>
<dbReference type="PANTHER" id="PTHR32552:SF81">
    <property type="entry name" value="TONB-DEPENDENT OUTER MEMBRANE RECEPTOR"/>
    <property type="match status" value="1"/>
</dbReference>
<keyword evidence="4" id="KW-0410">Iron transport</keyword>
<keyword evidence="9" id="KW-0472">Membrane</keyword>
<feature type="compositionally biased region" description="Polar residues" evidence="11">
    <location>
        <begin position="14"/>
        <end position="24"/>
    </location>
</feature>
<evidence type="ECO:0000256" key="1">
    <source>
        <dbReference type="ARBA" id="ARBA00004571"/>
    </source>
</evidence>
<keyword evidence="8" id="KW-0798">TonB box</keyword>
<keyword evidence="7" id="KW-0406">Ion transport</keyword>
<feature type="domain" description="TonB-dependent receptor plug" evidence="12">
    <location>
        <begin position="45"/>
        <end position="154"/>
    </location>
</feature>
<proteinExistence type="predicted"/>
<reference evidence="13 14" key="1">
    <citation type="submission" date="2019-09" db="EMBL/GenBank/DDBJ databases">
        <title>NBRP : Genome information of microbial organism related human and environment.</title>
        <authorList>
            <person name="Hattori M."/>
            <person name="Oshima K."/>
            <person name="Inaba H."/>
            <person name="Suda W."/>
            <person name="Sakamoto M."/>
            <person name="Iino T."/>
            <person name="Kitahara M."/>
            <person name="Oshida Y."/>
            <person name="Iida T."/>
            <person name="Kudo T."/>
            <person name="Itoh T."/>
            <person name="Ohkuma M."/>
        </authorList>
    </citation>
    <scope>NUCLEOTIDE SEQUENCE [LARGE SCALE GENOMIC DNA]</scope>
    <source>
        <strain evidence="13 14">Hi-2</strain>
    </source>
</reference>
<dbReference type="GO" id="GO:0009279">
    <property type="term" value="C:cell outer membrane"/>
    <property type="evidence" value="ECO:0007669"/>
    <property type="project" value="UniProtKB-SubCell"/>
</dbReference>
<dbReference type="InterPro" id="IPR012910">
    <property type="entry name" value="Plug_dom"/>
</dbReference>
<dbReference type="InterPro" id="IPR036942">
    <property type="entry name" value="Beta-barrel_TonB_sf"/>
</dbReference>
<evidence type="ECO:0000256" key="2">
    <source>
        <dbReference type="ARBA" id="ARBA00022448"/>
    </source>
</evidence>
<evidence type="ECO:0000256" key="5">
    <source>
        <dbReference type="ARBA" id="ARBA00022692"/>
    </source>
</evidence>
<evidence type="ECO:0000256" key="3">
    <source>
        <dbReference type="ARBA" id="ARBA00022452"/>
    </source>
</evidence>
<evidence type="ECO:0000259" key="12">
    <source>
        <dbReference type="Pfam" id="PF07715"/>
    </source>
</evidence>
<evidence type="ECO:0000256" key="11">
    <source>
        <dbReference type="SAM" id="MobiDB-lite"/>
    </source>
</evidence>
<evidence type="ECO:0000313" key="13">
    <source>
        <dbReference type="EMBL" id="GEQ98309.1"/>
    </source>
</evidence>
<dbReference type="Proteomes" id="UP000322084">
    <property type="component" value="Unassembled WGS sequence"/>
</dbReference>
<dbReference type="InterPro" id="IPR039426">
    <property type="entry name" value="TonB-dep_rcpt-like"/>
</dbReference>
<keyword evidence="3" id="KW-1134">Transmembrane beta strand</keyword>
<evidence type="ECO:0000256" key="6">
    <source>
        <dbReference type="ARBA" id="ARBA00023004"/>
    </source>
</evidence>
<comment type="subcellular location">
    <subcellularLocation>
        <location evidence="1">Cell outer membrane</location>
        <topology evidence="1">Multi-pass membrane protein</topology>
    </subcellularLocation>
</comment>
<dbReference type="PANTHER" id="PTHR32552">
    <property type="entry name" value="FERRICHROME IRON RECEPTOR-RELATED"/>
    <property type="match status" value="1"/>
</dbReference>
<keyword evidence="2" id="KW-0813">Transport</keyword>
<keyword evidence="5" id="KW-0812">Transmembrane</keyword>
<gene>
    <name evidence="13" type="ORF">JCM17844_19460</name>
</gene>